<proteinExistence type="predicted"/>
<sequence length="132" mass="15546">MAEKKESLPEDTLKRRKEICGTAAPLVLNALRDAQESPEKMSTRTSPLSTPQSRKWAQWTDEERTKLWQLRQGHSHLSWNQFYESPHLRHSNHSSRVEPEKPYLRNTAKWTKRIDSGDARHKRAERTAAWLF</sequence>
<comment type="caution">
    <text evidence="2">The sequence shown here is derived from an EMBL/GenBank/DDBJ whole genome shotgun (WGS) entry which is preliminary data.</text>
</comment>
<feature type="compositionally biased region" description="Polar residues" evidence="1">
    <location>
        <begin position="43"/>
        <end position="55"/>
    </location>
</feature>
<dbReference type="EMBL" id="JBFXLQ010000007">
    <property type="protein sequence ID" value="KAL2870044.1"/>
    <property type="molecule type" value="Genomic_DNA"/>
</dbReference>
<protein>
    <submittedName>
        <fullName evidence="2">Uncharacterized protein</fullName>
    </submittedName>
</protein>
<dbReference type="GeneID" id="98142102"/>
<feature type="compositionally biased region" description="Basic and acidic residues" evidence="1">
    <location>
        <begin position="33"/>
        <end position="42"/>
    </location>
</feature>
<evidence type="ECO:0000313" key="2">
    <source>
        <dbReference type="EMBL" id="KAL2870044.1"/>
    </source>
</evidence>
<evidence type="ECO:0000256" key="1">
    <source>
        <dbReference type="SAM" id="MobiDB-lite"/>
    </source>
</evidence>
<gene>
    <name evidence="2" type="ORF">BJX67DRAFT_304029</name>
</gene>
<keyword evidence="3" id="KW-1185">Reference proteome</keyword>
<dbReference type="RefSeq" id="XP_070889023.1">
    <property type="nucleotide sequence ID" value="XM_071027030.1"/>
</dbReference>
<feature type="region of interest" description="Disordered" evidence="1">
    <location>
        <begin position="33"/>
        <end position="56"/>
    </location>
</feature>
<reference evidence="2 3" key="1">
    <citation type="submission" date="2024-07" db="EMBL/GenBank/DDBJ databases">
        <title>Section-level genome sequencing and comparative genomics of Aspergillus sections Usti and Cavernicolus.</title>
        <authorList>
            <consortium name="Lawrence Berkeley National Laboratory"/>
            <person name="Nybo J.L."/>
            <person name="Vesth T.C."/>
            <person name="Theobald S."/>
            <person name="Frisvad J.C."/>
            <person name="Larsen T.O."/>
            <person name="Kjaerboelling I."/>
            <person name="Rothschild-Mancinelli K."/>
            <person name="Lyhne E.K."/>
            <person name="Kogle M.E."/>
            <person name="Barry K."/>
            <person name="Clum A."/>
            <person name="Na H."/>
            <person name="Ledsgaard L."/>
            <person name="Lin J."/>
            <person name="Lipzen A."/>
            <person name="Kuo A."/>
            <person name="Riley R."/>
            <person name="Mondo S."/>
            <person name="Labutti K."/>
            <person name="Haridas S."/>
            <person name="Pangalinan J."/>
            <person name="Salamov A.A."/>
            <person name="Simmons B.A."/>
            <person name="Magnuson J.K."/>
            <person name="Chen J."/>
            <person name="Drula E."/>
            <person name="Henrissat B."/>
            <person name="Wiebenga A."/>
            <person name="Lubbers R.J."/>
            <person name="Gomes A.C."/>
            <person name="Macurrencykelacurrency M.R."/>
            <person name="Stajich J."/>
            <person name="Grigoriev I.V."/>
            <person name="Mortensen U.H."/>
            <person name="De Vries R.P."/>
            <person name="Baker S.E."/>
            <person name="Andersen M.R."/>
        </authorList>
    </citation>
    <scope>NUCLEOTIDE SEQUENCE [LARGE SCALE GENOMIC DNA]</scope>
    <source>
        <strain evidence="2 3">CBS 449.75</strain>
    </source>
</reference>
<organism evidence="2 3">
    <name type="scientific">Aspergillus lucknowensis</name>
    <dbReference type="NCBI Taxonomy" id="176173"/>
    <lineage>
        <taxon>Eukaryota</taxon>
        <taxon>Fungi</taxon>
        <taxon>Dikarya</taxon>
        <taxon>Ascomycota</taxon>
        <taxon>Pezizomycotina</taxon>
        <taxon>Eurotiomycetes</taxon>
        <taxon>Eurotiomycetidae</taxon>
        <taxon>Eurotiales</taxon>
        <taxon>Aspergillaceae</taxon>
        <taxon>Aspergillus</taxon>
        <taxon>Aspergillus subgen. Nidulantes</taxon>
    </lineage>
</organism>
<accession>A0ABR4M0X9</accession>
<dbReference type="Proteomes" id="UP001610432">
    <property type="component" value="Unassembled WGS sequence"/>
</dbReference>
<evidence type="ECO:0000313" key="3">
    <source>
        <dbReference type="Proteomes" id="UP001610432"/>
    </source>
</evidence>
<name>A0ABR4M0X9_9EURO</name>